<feature type="region of interest" description="Disordered" evidence="1">
    <location>
        <begin position="31"/>
        <end position="143"/>
    </location>
</feature>
<dbReference type="EMBL" id="GDKF01009707">
    <property type="protein sequence ID" value="JAT68915.1"/>
    <property type="molecule type" value="Transcribed_RNA"/>
</dbReference>
<evidence type="ECO:0000256" key="1">
    <source>
        <dbReference type="SAM" id="MobiDB-lite"/>
    </source>
</evidence>
<protein>
    <submittedName>
        <fullName evidence="2">Uncharacterized protein</fullName>
    </submittedName>
</protein>
<evidence type="ECO:0000313" key="2">
    <source>
        <dbReference type="EMBL" id="JAT68915.1"/>
    </source>
</evidence>
<name>A0A1D1ZQB0_AUXPR</name>
<sequence>QAERVRGRIVPVTDALAAVGRASVSTMLVSMHPLSPPARPTPLLQPLPRPTYHPRSGRRAGAGPPDGEHHAGQPLLRGRDAGPGGKALPVPMTPGAGGVGTPSAPGRRAERGRPAPGSAPPPPKLTLLPLGEQHTRDHFSLAAAQRPGSDWALAPAAAPLLHASRLPAPGKGGDTDPSSGGEGTPDFVTTPASTAPQPARSAAPPPAPPHAHSPHPIRWRR</sequence>
<feature type="compositionally biased region" description="Basic residues" evidence="1">
    <location>
        <begin position="212"/>
        <end position="221"/>
    </location>
</feature>
<feature type="non-terminal residue" evidence="2">
    <location>
        <position position="1"/>
    </location>
</feature>
<feature type="compositionally biased region" description="Pro residues" evidence="1">
    <location>
        <begin position="34"/>
        <end position="51"/>
    </location>
</feature>
<dbReference type="AlphaFoldDB" id="A0A1D1ZQB0"/>
<feature type="region of interest" description="Disordered" evidence="1">
    <location>
        <begin position="162"/>
        <end position="221"/>
    </location>
</feature>
<reference evidence="2" key="1">
    <citation type="submission" date="2015-08" db="EMBL/GenBank/DDBJ databases">
        <authorList>
            <person name="Babu N.S."/>
            <person name="Beckwith C.J."/>
            <person name="Beseler K.G."/>
            <person name="Brison A."/>
            <person name="Carone J.V."/>
            <person name="Caskin T.P."/>
            <person name="Diamond M."/>
            <person name="Durham M.E."/>
            <person name="Foxe J.M."/>
            <person name="Go M."/>
            <person name="Henderson B.A."/>
            <person name="Jones I.B."/>
            <person name="McGettigan J.A."/>
            <person name="Micheletti S.J."/>
            <person name="Nasrallah M.E."/>
            <person name="Ortiz D."/>
            <person name="Piller C.R."/>
            <person name="Privatt S.R."/>
            <person name="Schneider S.L."/>
            <person name="Sharp S."/>
            <person name="Smith T.C."/>
            <person name="Stanton J.D."/>
            <person name="Ullery H.E."/>
            <person name="Wilson R.J."/>
            <person name="Serrano M.G."/>
            <person name="Buck G."/>
            <person name="Lee V."/>
            <person name="Wang Y."/>
            <person name="Carvalho R."/>
            <person name="Voegtly L."/>
            <person name="Shi R."/>
            <person name="Duckworth R."/>
            <person name="Johnson A."/>
            <person name="Loviza R."/>
            <person name="Walstead R."/>
            <person name="Shah Z."/>
            <person name="Kiflezghi M."/>
            <person name="Wade K."/>
            <person name="Ball S.L."/>
            <person name="Bradley K.W."/>
            <person name="Asai D.J."/>
            <person name="Bowman C.A."/>
            <person name="Russell D.A."/>
            <person name="Pope W.H."/>
            <person name="Jacobs-Sera D."/>
            <person name="Hendrix R.W."/>
            <person name="Hatfull G.F."/>
        </authorList>
    </citation>
    <scope>NUCLEOTIDE SEQUENCE</scope>
</reference>
<proteinExistence type="predicted"/>
<gene>
    <name evidence="2" type="ORF">g.53730</name>
</gene>
<accession>A0A1D1ZQB0</accession>
<feature type="compositionally biased region" description="Low complexity" evidence="1">
    <location>
        <begin position="189"/>
        <end position="202"/>
    </location>
</feature>
<organism evidence="2">
    <name type="scientific">Auxenochlorella protothecoides</name>
    <name type="common">Green microalga</name>
    <name type="synonym">Chlorella protothecoides</name>
    <dbReference type="NCBI Taxonomy" id="3075"/>
    <lineage>
        <taxon>Eukaryota</taxon>
        <taxon>Viridiplantae</taxon>
        <taxon>Chlorophyta</taxon>
        <taxon>core chlorophytes</taxon>
        <taxon>Trebouxiophyceae</taxon>
        <taxon>Chlorellales</taxon>
        <taxon>Chlorellaceae</taxon>
        <taxon>Auxenochlorella</taxon>
    </lineage>
</organism>